<evidence type="ECO:0000313" key="2">
    <source>
        <dbReference type="EMBL" id="CAD2215696.1"/>
    </source>
</evidence>
<keyword evidence="3" id="KW-1185">Reference proteome</keyword>
<gene>
    <name evidence="2" type="ORF">ADEAN_000315100</name>
</gene>
<dbReference type="EMBL" id="LR877149">
    <property type="protein sequence ID" value="CAD2215696.1"/>
    <property type="molecule type" value="Genomic_DNA"/>
</dbReference>
<dbReference type="AlphaFoldDB" id="A0A7G2C7G9"/>
<protein>
    <recommendedName>
        <fullName evidence="4">C3H1-type domain-containing protein</fullName>
    </recommendedName>
</protein>
<dbReference type="OrthoDB" id="275256at2759"/>
<reference evidence="2 3" key="1">
    <citation type="submission" date="2020-08" db="EMBL/GenBank/DDBJ databases">
        <authorList>
            <person name="Newling K."/>
            <person name="Davey J."/>
            <person name="Forrester S."/>
        </authorList>
    </citation>
    <scope>NUCLEOTIDE SEQUENCE [LARGE SCALE GENOMIC DNA]</scope>
    <source>
        <strain evidence="3">Crithidia deanei Carvalho (ATCC PRA-265)</strain>
    </source>
</reference>
<dbReference type="Proteomes" id="UP000515908">
    <property type="component" value="Chromosome 05"/>
</dbReference>
<feature type="compositionally biased region" description="Low complexity" evidence="1">
    <location>
        <begin position="10"/>
        <end position="34"/>
    </location>
</feature>
<dbReference type="PANTHER" id="PTHR19851:SF12">
    <property type="entry name" value="RNA-BINDING PROTEIN"/>
    <property type="match status" value="1"/>
</dbReference>
<evidence type="ECO:0000256" key="1">
    <source>
        <dbReference type="SAM" id="MobiDB-lite"/>
    </source>
</evidence>
<dbReference type="PANTHER" id="PTHR19851">
    <property type="entry name" value="OS02G0203500 PROTEIN"/>
    <property type="match status" value="1"/>
</dbReference>
<organism evidence="2 3">
    <name type="scientific">Angomonas deanei</name>
    <dbReference type="NCBI Taxonomy" id="59799"/>
    <lineage>
        <taxon>Eukaryota</taxon>
        <taxon>Discoba</taxon>
        <taxon>Euglenozoa</taxon>
        <taxon>Kinetoplastea</taxon>
        <taxon>Metakinetoplastina</taxon>
        <taxon>Trypanosomatida</taxon>
        <taxon>Trypanosomatidae</taxon>
        <taxon>Strigomonadinae</taxon>
        <taxon>Angomonas</taxon>
    </lineage>
</organism>
<evidence type="ECO:0008006" key="4">
    <source>
        <dbReference type="Google" id="ProtNLM"/>
    </source>
</evidence>
<sequence length="372" mass="41533">MGREIRRHPAPSAAPYEKKSSSSSTAVTTAATPAPTGSKVPTFTLYNMHEFNFRAKKLPPDANTKAATHAKFIQLRSPVLFSCAKCRRDRIQADSLAVDRYNKIILCSACLARVVRPKTYKPTRYVPFPSLLSWLNYKPSPVMNFSTTEDSREDILSRPAEAVAPSGDRVHIPLLGEGRNATKLENLPVTPMNIIPSGEAAEGPSSVLVYAKPTMQKGGTHPCVRVWGACQHGPDCYFSEAPQDLCLAYLMGLCRTEGCPLLHQQVYDLPREESLPATTRRKGDLDFLKEEDDEGSTHREKNSNNVWLRWVMKRKNSPNMAEWQLFNNGDLTVLFEQYVPLEEVPEEEGKTEEENTQVKLNLSDIRAALSGL</sequence>
<accession>A0A7G2C7G9</accession>
<name>A0A7G2C7G9_9TRYP</name>
<evidence type="ECO:0000313" key="3">
    <source>
        <dbReference type="Proteomes" id="UP000515908"/>
    </source>
</evidence>
<proteinExistence type="predicted"/>
<dbReference type="VEuPathDB" id="TriTrypDB:ADEAN_000315100"/>
<feature type="region of interest" description="Disordered" evidence="1">
    <location>
        <begin position="1"/>
        <end position="34"/>
    </location>
</feature>